<gene>
    <name evidence="2" type="ordered locus">Pcar_2747</name>
</gene>
<dbReference type="InterPro" id="IPR036514">
    <property type="entry name" value="SGNH_hydro_sf"/>
</dbReference>
<dbReference type="EMBL" id="CP000142">
    <property type="protein sequence ID" value="ABA89982.1"/>
    <property type="molecule type" value="Genomic_DNA"/>
</dbReference>
<dbReference type="GO" id="GO:0006629">
    <property type="term" value="P:lipid metabolic process"/>
    <property type="evidence" value="ECO:0007669"/>
    <property type="project" value="InterPro"/>
</dbReference>
<reference evidence="3" key="1">
    <citation type="submission" date="2005-10" db="EMBL/GenBank/DDBJ databases">
        <title>Complete sequence of Pelobacter carbinolicus DSM 2380.</title>
        <authorList>
            <person name="Copeland A."/>
            <person name="Lucas S."/>
            <person name="Lapidus A."/>
            <person name="Barry K."/>
            <person name="Detter J.C."/>
            <person name="Glavina T."/>
            <person name="Hammon N."/>
            <person name="Israni S."/>
            <person name="Pitluck S."/>
            <person name="Chertkov O."/>
            <person name="Schmutz J."/>
            <person name="Larimer F."/>
            <person name="Land M."/>
            <person name="Kyrpides N."/>
            <person name="Ivanova N."/>
            <person name="Richardson P."/>
        </authorList>
    </citation>
    <scope>NUCLEOTIDE SEQUENCE [LARGE SCALE GENOMIC DNA]</scope>
    <source>
        <strain evidence="3">DSM 2380 / NBRC 103641 / GraBd1</strain>
    </source>
</reference>
<dbReference type="PANTHER" id="PTHR30383:SF24">
    <property type="entry name" value="THIOESTERASE 1_PROTEASE 1_LYSOPHOSPHOLIPASE L1"/>
    <property type="match status" value="1"/>
</dbReference>
<name>Q3A0X5_SYNC1</name>
<evidence type="ECO:0000313" key="2">
    <source>
        <dbReference type="EMBL" id="ABA89982.1"/>
    </source>
</evidence>
<sequence>MTKRSVRILAFGDSLTAGWGVEPPSSVPACLEASLQKQGIATTFINEGIPGDTTVGALKRFDAALACDPDLVILELGANDNRQAIPLDRTRANLNSMLQTLCDRQIPTLFAGICLLRDLGPEYNAGFQALFAELATHHKVVFYPDYLEGVAGHPALLQKDQLHPNLAGTQKIARRLLPLVTDMIRKFETDQSAPL</sequence>
<dbReference type="HOGENOM" id="CLU_051180_1_0_7"/>
<evidence type="ECO:0000313" key="3">
    <source>
        <dbReference type="Proteomes" id="UP000002534"/>
    </source>
</evidence>
<dbReference type="Proteomes" id="UP000002534">
    <property type="component" value="Chromosome"/>
</dbReference>
<dbReference type="Pfam" id="PF13472">
    <property type="entry name" value="Lipase_GDSL_2"/>
    <property type="match status" value="1"/>
</dbReference>
<dbReference type="CDD" id="cd01822">
    <property type="entry name" value="Lysophospholipase_L1_like"/>
    <property type="match status" value="1"/>
</dbReference>
<dbReference type="RefSeq" id="WP_011342526.1">
    <property type="nucleotide sequence ID" value="NC_007498.2"/>
</dbReference>
<dbReference type="GO" id="GO:0004622">
    <property type="term" value="F:phosphatidylcholine lysophospholipase activity"/>
    <property type="evidence" value="ECO:0007669"/>
    <property type="project" value="TreeGrafter"/>
</dbReference>
<keyword evidence="3" id="KW-1185">Reference proteome</keyword>
<organism evidence="2 3">
    <name type="scientific">Syntrophotalea carbinolica (strain DSM 2380 / NBRC 103641 / GraBd1)</name>
    <name type="common">Pelobacter carbinolicus</name>
    <dbReference type="NCBI Taxonomy" id="338963"/>
    <lineage>
        <taxon>Bacteria</taxon>
        <taxon>Pseudomonadati</taxon>
        <taxon>Thermodesulfobacteriota</taxon>
        <taxon>Desulfuromonadia</taxon>
        <taxon>Desulfuromonadales</taxon>
        <taxon>Syntrophotaleaceae</taxon>
        <taxon>Syntrophotalea</taxon>
    </lineage>
</organism>
<dbReference type="SUPFAM" id="SSF52266">
    <property type="entry name" value="SGNH hydrolase"/>
    <property type="match status" value="1"/>
</dbReference>
<reference evidence="2 3" key="2">
    <citation type="journal article" date="2012" name="BMC Genomics">
        <title>The genome of Pelobacter carbinolicus reveals surprising metabolic capabilities and physiological features.</title>
        <authorList>
            <person name="Aklujkar M."/>
            <person name="Haveman S.A."/>
            <person name="Didonato R.Jr."/>
            <person name="Chertkov O."/>
            <person name="Han C.S."/>
            <person name="Land M.L."/>
            <person name="Brown P."/>
            <person name="Lovley D.R."/>
        </authorList>
    </citation>
    <scope>NUCLEOTIDE SEQUENCE [LARGE SCALE GENOMIC DNA]</scope>
    <source>
        <strain evidence="3">DSM 2380 / NBRC 103641 / GraBd1</strain>
    </source>
</reference>
<dbReference type="InterPro" id="IPR008265">
    <property type="entry name" value="Lipase_GDSL_AS"/>
</dbReference>
<dbReference type="InterPro" id="IPR051532">
    <property type="entry name" value="Ester_Hydrolysis_Enzymes"/>
</dbReference>
<dbReference type="PANTHER" id="PTHR30383">
    <property type="entry name" value="THIOESTERASE 1/PROTEASE 1/LYSOPHOSPHOLIPASE L1"/>
    <property type="match status" value="1"/>
</dbReference>
<dbReference type="Gene3D" id="3.40.50.1110">
    <property type="entry name" value="SGNH hydrolase"/>
    <property type="match status" value="1"/>
</dbReference>
<dbReference type="AlphaFoldDB" id="Q3A0X5"/>
<dbReference type="OrthoDB" id="9786188at2"/>
<feature type="domain" description="SGNH hydrolase-type esterase" evidence="1">
    <location>
        <begin position="10"/>
        <end position="170"/>
    </location>
</feature>
<dbReference type="InterPro" id="IPR013830">
    <property type="entry name" value="SGNH_hydro"/>
</dbReference>
<dbReference type="PROSITE" id="PS01098">
    <property type="entry name" value="LIPASE_GDSL_SER"/>
    <property type="match status" value="1"/>
</dbReference>
<keyword evidence="2" id="KW-0378">Hydrolase</keyword>
<dbReference type="KEGG" id="pca:Pcar_2747"/>
<evidence type="ECO:0000259" key="1">
    <source>
        <dbReference type="Pfam" id="PF13472"/>
    </source>
</evidence>
<accession>Q3A0X5</accession>
<dbReference type="eggNOG" id="COG2755">
    <property type="taxonomic scope" value="Bacteria"/>
</dbReference>
<protein>
    <submittedName>
        <fullName evidence="2">SGNH-hydrolase, lysophospholipase L1-like subgroup</fullName>
    </submittedName>
</protein>
<dbReference type="STRING" id="338963.Pcar_2747"/>
<proteinExistence type="predicted"/>